<keyword evidence="1" id="KW-1133">Transmembrane helix</keyword>
<keyword evidence="3" id="KW-1185">Reference proteome</keyword>
<keyword evidence="1" id="KW-0812">Transmembrane</keyword>
<feature type="transmembrane region" description="Helical" evidence="1">
    <location>
        <begin position="27"/>
        <end position="45"/>
    </location>
</feature>
<evidence type="ECO:0000313" key="3">
    <source>
        <dbReference type="Proteomes" id="UP000051236"/>
    </source>
</evidence>
<keyword evidence="1" id="KW-0472">Membrane</keyword>
<sequence>MLIIISLLCLVGIIGLAVSTKFKHRLGIGAVLTIVLLLAQTLLLLDTHTHWGTNLQTTQSQQTIASLVSFPGDNQVLAYRNVGSGKTRKQIYIYKPSSRSNKKLMTYADKVTILLERSPQATAHRIKAVTRYHYHNTWAKILYACVLNDQQVQKTTITFQLPAHWFVLSTQDLTKAGKHLKAQQTQMKAAVASEVQAYLVKHPNQGADPGDIQKVETHFLQQYTAKDLTRYSVKINH</sequence>
<name>A0A0R1XVQ5_9LACO</name>
<evidence type="ECO:0000313" key="2">
    <source>
        <dbReference type="EMBL" id="KRM30883.1"/>
    </source>
</evidence>
<comment type="caution">
    <text evidence="2">The sequence shown here is derived from an EMBL/GenBank/DDBJ whole genome shotgun (WGS) entry which is preliminary data.</text>
</comment>
<dbReference type="PATRIC" id="fig|1423734.3.peg.1461"/>
<dbReference type="STRING" id="1423734.FC83_GL001444"/>
<dbReference type="RefSeq" id="WP_057002946.1">
    <property type="nucleotide sequence ID" value="NZ_AZGA01000087.1"/>
</dbReference>
<proteinExistence type="predicted"/>
<dbReference type="Pfam" id="PF16069">
    <property type="entry name" value="DUF4811"/>
    <property type="match status" value="1"/>
</dbReference>
<dbReference type="InterPro" id="IPR032083">
    <property type="entry name" value="DUF4811"/>
</dbReference>
<protein>
    <recommendedName>
        <fullName evidence="4">DUF4811 domain-containing protein</fullName>
    </recommendedName>
</protein>
<organism evidence="2 3">
    <name type="scientific">Agrilactobacillus composti DSM 18527 = JCM 14202</name>
    <dbReference type="NCBI Taxonomy" id="1423734"/>
    <lineage>
        <taxon>Bacteria</taxon>
        <taxon>Bacillati</taxon>
        <taxon>Bacillota</taxon>
        <taxon>Bacilli</taxon>
        <taxon>Lactobacillales</taxon>
        <taxon>Lactobacillaceae</taxon>
        <taxon>Agrilactobacillus</taxon>
    </lineage>
</organism>
<accession>A0A0R1XVQ5</accession>
<reference evidence="2 3" key="1">
    <citation type="journal article" date="2015" name="Genome Announc.">
        <title>Expanding the biotechnology potential of lactobacilli through comparative genomics of 213 strains and associated genera.</title>
        <authorList>
            <person name="Sun Z."/>
            <person name="Harris H.M."/>
            <person name="McCann A."/>
            <person name="Guo C."/>
            <person name="Argimon S."/>
            <person name="Zhang W."/>
            <person name="Yang X."/>
            <person name="Jeffery I.B."/>
            <person name="Cooney J.C."/>
            <person name="Kagawa T.F."/>
            <person name="Liu W."/>
            <person name="Song Y."/>
            <person name="Salvetti E."/>
            <person name="Wrobel A."/>
            <person name="Rasinkangas P."/>
            <person name="Parkhill J."/>
            <person name="Rea M.C."/>
            <person name="O'Sullivan O."/>
            <person name="Ritari J."/>
            <person name="Douillard F.P."/>
            <person name="Paul Ross R."/>
            <person name="Yang R."/>
            <person name="Briner A.E."/>
            <person name="Felis G.E."/>
            <person name="de Vos W.M."/>
            <person name="Barrangou R."/>
            <person name="Klaenhammer T.R."/>
            <person name="Caufield P.W."/>
            <person name="Cui Y."/>
            <person name="Zhang H."/>
            <person name="O'Toole P.W."/>
        </authorList>
    </citation>
    <scope>NUCLEOTIDE SEQUENCE [LARGE SCALE GENOMIC DNA]</scope>
    <source>
        <strain evidence="2 3">DSM 18527</strain>
    </source>
</reference>
<evidence type="ECO:0000256" key="1">
    <source>
        <dbReference type="SAM" id="Phobius"/>
    </source>
</evidence>
<gene>
    <name evidence="2" type="ORF">FC83_GL001444</name>
</gene>
<dbReference type="EMBL" id="AZGA01000087">
    <property type="protein sequence ID" value="KRM30883.1"/>
    <property type="molecule type" value="Genomic_DNA"/>
</dbReference>
<evidence type="ECO:0008006" key="4">
    <source>
        <dbReference type="Google" id="ProtNLM"/>
    </source>
</evidence>
<dbReference type="eggNOG" id="ENOG5030UUW">
    <property type="taxonomic scope" value="Bacteria"/>
</dbReference>
<dbReference type="Proteomes" id="UP000051236">
    <property type="component" value="Unassembled WGS sequence"/>
</dbReference>
<dbReference type="AlphaFoldDB" id="A0A0R1XVQ5"/>